<evidence type="ECO:0000313" key="1">
    <source>
        <dbReference type="EMBL" id="MFC4557280.1"/>
    </source>
</evidence>
<dbReference type="EMBL" id="JBHSFU010000003">
    <property type="protein sequence ID" value="MFC4557280.1"/>
    <property type="molecule type" value="Genomic_DNA"/>
</dbReference>
<accession>A0ABV9DH11</accession>
<reference evidence="2" key="1">
    <citation type="journal article" date="2019" name="Int. J. Syst. Evol. Microbiol.">
        <title>The Global Catalogue of Microorganisms (GCM) 10K type strain sequencing project: providing services to taxonomists for standard genome sequencing and annotation.</title>
        <authorList>
            <consortium name="The Broad Institute Genomics Platform"/>
            <consortium name="The Broad Institute Genome Sequencing Center for Infectious Disease"/>
            <person name="Wu L."/>
            <person name="Ma J."/>
        </authorList>
    </citation>
    <scope>NUCLEOTIDE SEQUENCE [LARGE SCALE GENOMIC DNA]</scope>
    <source>
        <strain evidence="2">CGMCC 4.7426</strain>
    </source>
</reference>
<name>A0ABV9DH11_9BACI</name>
<dbReference type="Proteomes" id="UP001595989">
    <property type="component" value="Unassembled WGS sequence"/>
</dbReference>
<comment type="caution">
    <text evidence="1">The sequence shown here is derived from an EMBL/GenBank/DDBJ whole genome shotgun (WGS) entry which is preliminary data.</text>
</comment>
<protein>
    <recommendedName>
        <fullName evidence="3">DUF2642 domain-containing protein</fullName>
    </recommendedName>
</protein>
<evidence type="ECO:0000313" key="2">
    <source>
        <dbReference type="Proteomes" id="UP001595989"/>
    </source>
</evidence>
<dbReference type="RefSeq" id="WP_390293224.1">
    <property type="nucleotide sequence ID" value="NZ_JBHSFU010000003.1"/>
</dbReference>
<sequence>MNNNIQINPHEFQEGYQPEQIKRLCKKYMNYHVIGQLSDGSQFDGIIDSMDEEGVTMLVSEEVEAGQMNRIFDYGYDYNYDYDDYDDYGRPRRRRFRRFRRQRFPFRFFRRLFRFPYYYPPYPWYGYGGGYY</sequence>
<organism evidence="1 2">
    <name type="scientific">Virgibacillus kekensis</name>
    <dbReference type="NCBI Taxonomy" id="202261"/>
    <lineage>
        <taxon>Bacteria</taxon>
        <taxon>Bacillati</taxon>
        <taxon>Bacillota</taxon>
        <taxon>Bacilli</taxon>
        <taxon>Bacillales</taxon>
        <taxon>Bacillaceae</taxon>
        <taxon>Virgibacillus</taxon>
    </lineage>
</organism>
<proteinExistence type="predicted"/>
<evidence type="ECO:0008006" key="3">
    <source>
        <dbReference type="Google" id="ProtNLM"/>
    </source>
</evidence>
<gene>
    <name evidence="1" type="ORF">ACFO3D_03515</name>
</gene>
<keyword evidence="2" id="KW-1185">Reference proteome</keyword>